<comment type="caution">
    <text evidence="5">The sequence shown here is derived from an EMBL/GenBank/DDBJ whole genome shotgun (WGS) entry which is preliminary data.</text>
</comment>
<dbReference type="EMBL" id="JBHTCO010000015">
    <property type="protein sequence ID" value="MFC7393772.1"/>
    <property type="molecule type" value="Genomic_DNA"/>
</dbReference>
<keyword evidence="6" id="KW-1185">Reference proteome</keyword>
<evidence type="ECO:0000259" key="4">
    <source>
        <dbReference type="Pfam" id="PF02872"/>
    </source>
</evidence>
<dbReference type="InterPro" id="IPR008334">
    <property type="entry name" value="5'-Nucleotdase_C"/>
</dbReference>
<keyword evidence="2" id="KW-0378">Hydrolase</keyword>
<dbReference type="RefSeq" id="WP_380966434.1">
    <property type="nucleotide sequence ID" value="NZ_JBHTCO010000015.1"/>
</dbReference>
<evidence type="ECO:0000313" key="5">
    <source>
        <dbReference type="EMBL" id="MFC7393772.1"/>
    </source>
</evidence>
<dbReference type="InterPro" id="IPR006179">
    <property type="entry name" value="5_nucleotidase/apyrase"/>
</dbReference>
<keyword evidence="1 2" id="KW-0732">Signal</keyword>
<evidence type="ECO:0000256" key="1">
    <source>
        <dbReference type="ARBA" id="ARBA00022729"/>
    </source>
</evidence>
<comment type="similarity">
    <text evidence="2">Belongs to the 5'-nucleotidase family.</text>
</comment>
<dbReference type="SUPFAM" id="SSF56300">
    <property type="entry name" value="Metallo-dependent phosphatases"/>
    <property type="match status" value="1"/>
</dbReference>
<dbReference type="Gene3D" id="3.60.21.10">
    <property type="match status" value="1"/>
</dbReference>
<name>A0ABW2PYJ5_9BACL</name>
<accession>A0ABW2PYJ5</accession>
<dbReference type="Pfam" id="PF02872">
    <property type="entry name" value="5_nucleotid_C"/>
    <property type="match status" value="1"/>
</dbReference>
<dbReference type="InterPro" id="IPR006146">
    <property type="entry name" value="5'-Nucleotdase_CS"/>
</dbReference>
<evidence type="ECO:0000256" key="2">
    <source>
        <dbReference type="RuleBase" id="RU362119"/>
    </source>
</evidence>
<feature type="domain" description="5'-Nucleotidase C-terminal" evidence="4">
    <location>
        <begin position="376"/>
        <end position="540"/>
    </location>
</feature>
<dbReference type="InterPro" id="IPR029052">
    <property type="entry name" value="Metallo-depent_PP-like"/>
</dbReference>
<reference evidence="6" key="1">
    <citation type="journal article" date="2019" name="Int. J. Syst. Evol. Microbiol.">
        <title>The Global Catalogue of Microorganisms (GCM) 10K type strain sequencing project: providing services to taxonomists for standard genome sequencing and annotation.</title>
        <authorList>
            <consortium name="The Broad Institute Genomics Platform"/>
            <consortium name="The Broad Institute Genome Sequencing Center for Infectious Disease"/>
            <person name="Wu L."/>
            <person name="Ma J."/>
        </authorList>
    </citation>
    <scope>NUCLEOTIDE SEQUENCE [LARGE SCALE GENOMIC DNA]</scope>
    <source>
        <strain evidence="6">CGMCC 1.16305</strain>
    </source>
</reference>
<evidence type="ECO:0000259" key="3">
    <source>
        <dbReference type="Pfam" id="PF00149"/>
    </source>
</evidence>
<protein>
    <submittedName>
        <fullName evidence="5">Bifunctional metallophosphatase/5'-nucleotidase</fullName>
    </submittedName>
</protein>
<feature type="domain" description="Calcineurin-like phosphoesterase" evidence="3">
    <location>
        <begin position="50"/>
        <end position="298"/>
    </location>
</feature>
<dbReference type="PRINTS" id="PR01607">
    <property type="entry name" value="APYRASEFAMLY"/>
</dbReference>
<dbReference type="PANTHER" id="PTHR11575">
    <property type="entry name" value="5'-NUCLEOTIDASE-RELATED"/>
    <property type="match status" value="1"/>
</dbReference>
<gene>
    <name evidence="5" type="ORF">ACFQRG_12490</name>
</gene>
<feature type="chain" id="PRO_5045012184" evidence="2">
    <location>
        <begin position="22"/>
        <end position="583"/>
    </location>
</feature>
<dbReference type="PANTHER" id="PTHR11575:SF24">
    <property type="entry name" value="5'-NUCLEOTIDASE"/>
    <property type="match status" value="1"/>
</dbReference>
<dbReference type="PROSITE" id="PS00786">
    <property type="entry name" value="5_NUCLEOTIDASE_2"/>
    <property type="match status" value="1"/>
</dbReference>
<evidence type="ECO:0000313" key="6">
    <source>
        <dbReference type="Proteomes" id="UP001596505"/>
    </source>
</evidence>
<dbReference type="InterPro" id="IPR004843">
    <property type="entry name" value="Calcineurin-like_PHP"/>
</dbReference>
<dbReference type="InterPro" id="IPR036907">
    <property type="entry name" value="5'-Nucleotdase_C_sf"/>
</dbReference>
<keyword evidence="2" id="KW-0547">Nucleotide-binding</keyword>
<dbReference type="Gene3D" id="3.90.780.10">
    <property type="entry name" value="5'-Nucleotidase, C-terminal domain"/>
    <property type="match status" value="1"/>
</dbReference>
<organism evidence="5 6">
    <name type="scientific">Scopulibacillus cellulosilyticus</name>
    <dbReference type="NCBI Taxonomy" id="2665665"/>
    <lineage>
        <taxon>Bacteria</taxon>
        <taxon>Bacillati</taxon>
        <taxon>Bacillota</taxon>
        <taxon>Bacilli</taxon>
        <taxon>Bacillales</taxon>
        <taxon>Sporolactobacillaceae</taxon>
        <taxon>Scopulibacillus</taxon>
    </lineage>
</organism>
<dbReference type="Pfam" id="PF00149">
    <property type="entry name" value="Metallophos"/>
    <property type="match status" value="1"/>
</dbReference>
<feature type="signal peptide" evidence="2">
    <location>
        <begin position="1"/>
        <end position="21"/>
    </location>
</feature>
<sequence>MKKVFLAILLVFSLSASPAVSHFTAHASAHSHGHEHSKGNNKKDVDFQMLAVNDFHGNLDTVDDVDVNGKTYTVGGAAYLATHLNQAEKDNKRQAKKEGLKSDTIRLHAGDLVGASPPISALLQDQPTVAAFNAMKFKVGVLGNHEFDEGIPELKRLLYATSVHPNVRKYTKGFNYHYKGIDKDFDWLCANVVDKKTGKPIFPPYTIKKAGGVKVGFIGIDTLETLQTTLHKNIKDFNFLNEADTVNKYVKVLHKKGVHAIVVDGHIPADNKDGQIVGDAADLAKKVSSDVDVIFAGHNNTNVNGYVDGKLIVEDLKYGEAYGDVRGKLNPKTQDFVKGSLKANVVPNTRDVKPDRKIQKIVDQAKTITDRVTQSVIGYTKDGETIGKKNPREGEDPLGDLVADSQRDATGAQIALTNSGGIRTGLVPKKNDKGQYEVTWGAAYSVQPFGNQLGVYNLTGEQIKEALNQQWQNPDEMMFMQASGIKYTYVDGSKVPDCKQKYCVKDMYLADGTKMDMNKTYTLALNDFLATGGDGFTAFEKGKLVNQPGIDDTDAFINYIKKLTSEGKMIDPKTDGRVTQVDA</sequence>
<proteinExistence type="inferred from homology"/>
<dbReference type="Proteomes" id="UP001596505">
    <property type="component" value="Unassembled WGS sequence"/>
</dbReference>
<dbReference type="SUPFAM" id="SSF55816">
    <property type="entry name" value="5'-nucleotidase (syn. UDP-sugar hydrolase), C-terminal domain"/>
    <property type="match status" value="1"/>
</dbReference>